<keyword evidence="1" id="KW-1133">Transmembrane helix</keyword>
<dbReference type="Proteomes" id="UP000245086">
    <property type="component" value="Unassembled WGS sequence"/>
</dbReference>
<feature type="transmembrane region" description="Helical" evidence="1">
    <location>
        <begin position="6"/>
        <end position="23"/>
    </location>
</feature>
<proteinExistence type="predicted"/>
<dbReference type="EMBL" id="BFBR01000001">
    <property type="protein sequence ID" value="GBF56605.1"/>
    <property type="molecule type" value="Genomic_DNA"/>
</dbReference>
<sequence>MLTLAGIIIFLYAVSSILGLWLASQVTKVLEGDGPMPEVFAETPRHHLELMVNYAMGSRALAWRVSIGALVTTLVALAFSSALAFWALGFALAIDCLLFMTCRDIKPILSQTTQTERLVDAAQCLALLASLTLFLIMTLNGRLG</sequence>
<protein>
    <submittedName>
        <fullName evidence="2">Uncharacterized protein</fullName>
    </submittedName>
</protein>
<reference evidence="2 3" key="1">
    <citation type="journal article" date="2018" name="Genome Announc.">
        <title>Draft Genome Sequence of "Candidatus Phycosocius bacilliformis," an Alphaproteobacterial Ectosymbiont of the Hydrocarbon-Producing Green Alga Botryococcus braunii.</title>
        <authorList>
            <person name="Tanabe Y."/>
            <person name="Yamaguchi H."/>
            <person name="Watanabe M.M."/>
        </authorList>
    </citation>
    <scope>NUCLEOTIDE SEQUENCE [LARGE SCALE GENOMIC DNA]</scope>
    <source>
        <strain evidence="2 3">BOTRYCO-2</strain>
    </source>
</reference>
<evidence type="ECO:0000256" key="1">
    <source>
        <dbReference type="SAM" id="Phobius"/>
    </source>
</evidence>
<accession>A0A2P2E6B4</accession>
<organism evidence="2 3">
    <name type="scientific">Candidatus Phycosocius bacilliformis</name>
    <dbReference type="NCBI Taxonomy" id="1445552"/>
    <lineage>
        <taxon>Bacteria</taxon>
        <taxon>Pseudomonadati</taxon>
        <taxon>Pseudomonadota</taxon>
        <taxon>Alphaproteobacteria</taxon>
        <taxon>Caulobacterales</taxon>
        <taxon>Caulobacterales incertae sedis</taxon>
        <taxon>Candidatus Phycosocius</taxon>
    </lineage>
</organism>
<keyword evidence="1" id="KW-0472">Membrane</keyword>
<feature type="transmembrane region" description="Helical" evidence="1">
    <location>
        <begin position="118"/>
        <end position="139"/>
    </location>
</feature>
<gene>
    <name evidence="2" type="ORF">PbB2_00262</name>
</gene>
<feature type="transmembrane region" description="Helical" evidence="1">
    <location>
        <begin position="85"/>
        <end position="106"/>
    </location>
</feature>
<dbReference type="AlphaFoldDB" id="A0A2P2E6B4"/>
<dbReference type="OrthoDB" id="9853537at2"/>
<comment type="caution">
    <text evidence="2">The sequence shown here is derived from an EMBL/GenBank/DDBJ whole genome shotgun (WGS) entry which is preliminary data.</text>
</comment>
<dbReference type="RefSeq" id="WP_108983474.1">
    <property type="nucleotide sequence ID" value="NZ_BFBR01000001.1"/>
</dbReference>
<name>A0A2P2E6B4_9PROT</name>
<feature type="transmembrane region" description="Helical" evidence="1">
    <location>
        <begin position="61"/>
        <end position="79"/>
    </location>
</feature>
<keyword evidence="1" id="KW-0812">Transmembrane</keyword>
<evidence type="ECO:0000313" key="3">
    <source>
        <dbReference type="Proteomes" id="UP000245086"/>
    </source>
</evidence>
<keyword evidence="3" id="KW-1185">Reference proteome</keyword>
<evidence type="ECO:0000313" key="2">
    <source>
        <dbReference type="EMBL" id="GBF56605.1"/>
    </source>
</evidence>